<evidence type="ECO:0000313" key="5">
    <source>
        <dbReference type="Proteomes" id="UP000242444"/>
    </source>
</evidence>
<sequence length="169" mass="18363">MSELEVRRARPEDYARVGELTVDAYTADGFLDNPGGGKYAAILRDTAARVEHAEVLVARDGNGALLGSVTVVLPDTEFAEVARAGEIEFRMLAVDPAARGRGVGEALTRAVVDRGRELGATRVVMSSMVEMATAHRLYGRLGFRRSPERDWSLTHISMYGFALELPAAR</sequence>
<dbReference type="Proteomes" id="UP000242444">
    <property type="component" value="Unassembled WGS sequence"/>
</dbReference>
<dbReference type="InterPro" id="IPR016181">
    <property type="entry name" value="Acyl_CoA_acyltransferase"/>
</dbReference>
<reference evidence="4 5" key="1">
    <citation type="submission" date="2017-07" db="EMBL/GenBank/DDBJ databases">
        <title>Amycolatopsis antarcticus sp. nov., isolated from the surface of an Antarcticus brown macroalga.</title>
        <authorList>
            <person name="Wang J."/>
            <person name="Leiva S."/>
            <person name="Huang J."/>
            <person name="Huang Y."/>
        </authorList>
    </citation>
    <scope>NUCLEOTIDE SEQUENCE [LARGE SCALE GENOMIC DNA]</scope>
    <source>
        <strain evidence="4 5">AU-G6</strain>
    </source>
</reference>
<keyword evidence="5" id="KW-1185">Reference proteome</keyword>
<dbReference type="RefSeq" id="WP_094861794.1">
    <property type="nucleotide sequence ID" value="NZ_NKYE01000003.1"/>
</dbReference>
<dbReference type="InParanoid" id="A0A263D7Q1"/>
<evidence type="ECO:0000259" key="3">
    <source>
        <dbReference type="PROSITE" id="PS51186"/>
    </source>
</evidence>
<dbReference type="InterPro" id="IPR050832">
    <property type="entry name" value="Bact_Acetyltransf"/>
</dbReference>
<protein>
    <submittedName>
        <fullName evidence="4">GNAT family N-acetyltransferase</fullName>
    </submittedName>
</protein>
<evidence type="ECO:0000313" key="4">
    <source>
        <dbReference type="EMBL" id="OZM74038.1"/>
    </source>
</evidence>
<keyword evidence="2" id="KW-0012">Acyltransferase</keyword>
<dbReference type="CDD" id="cd04301">
    <property type="entry name" value="NAT_SF"/>
    <property type="match status" value="1"/>
</dbReference>
<evidence type="ECO:0000256" key="1">
    <source>
        <dbReference type="ARBA" id="ARBA00022679"/>
    </source>
</evidence>
<dbReference type="PANTHER" id="PTHR43877">
    <property type="entry name" value="AMINOALKYLPHOSPHONATE N-ACETYLTRANSFERASE-RELATED-RELATED"/>
    <property type="match status" value="1"/>
</dbReference>
<feature type="domain" description="N-acetyltransferase" evidence="3">
    <location>
        <begin position="4"/>
        <end position="166"/>
    </location>
</feature>
<dbReference type="Pfam" id="PF00583">
    <property type="entry name" value="Acetyltransf_1"/>
    <property type="match status" value="1"/>
</dbReference>
<name>A0A263D7Q1_9PSEU</name>
<proteinExistence type="predicted"/>
<dbReference type="SUPFAM" id="SSF55729">
    <property type="entry name" value="Acyl-CoA N-acyltransferases (Nat)"/>
    <property type="match status" value="1"/>
</dbReference>
<evidence type="ECO:0000256" key="2">
    <source>
        <dbReference type="ARBA" id="ARBA00023315"/>
    </source>
</evidence>
<dbReference type="InterPro" id="IPR000182">
    <property type="entry name" value="GNAT_dom"/>
</dbReference>
<dbReference type="PANTHER" id="PTHR43877:SF2">
    <property type="entry name" value="AMINOALKYLPHOSPHONATE N-ACETYLTRANSFERASE-RELATED"/>
    <property type="match status" value="1"/>
</dbReference>
<gene>
    <name evidence="4" type="ORF">CFN78_07070</name>
</gene>
<dbReference type="OrthoDB" id="273614at2"/>
<dbReference type="PROSITE" id="PS51186">
    <property type="entry name" value="GNAT"/>
    <property type="match status" value="1"/>
</dbReference>
<keyword evidence="1 4" id="KW-0808">Transferase</keyword>
<dbReference type="Gene3D" id="3.40.630.30">
    <property type="match status" value="1"/>
</dbReference>
<organism evidence="4 5">
    <name type="scientific">Amycolatopsis antarctica</name>
    <dbReference type="NCBI Taxonomy" id="1854586"/>
    <lineage>
        <taxon>Bacteria</taxon>
        <taxon>Bacillati</taxon>
        <taxon>Actinomycetota</taxon>
        <taxon>Actinomycetes</taxon>
        <taxon>Pseudonocardiales</taxon>
        <taxon>Pseudonocardiaceae</taxon>
        <taxon>Amycolatopsis</taxon>
    </lineage>
</organism>
<comment type="caution">
    <text evidence="4">The sequence shown here is derived from an EMBL/GenBank/DDBJ whole genome shotgun (WGS) entry which is preliminary data.</text>
</comment>
<dbReference type="GO" id="GO:0016747">
    <property type="term" value="F:acyltransferase activity, transferring groups other than amino-acyl groups"/>
    <property type="evidence" value="ECO:0007669"/>
    <property type="project" value="InterPro"/>
</dbReference>
<accession>A0A263D7Q1</accession>
<dbReference type="EMBL" id="NKYE01000003">
    <property type="protein sequence ID" value="OZM74038.1"/>
    <property type="molecule type" value="Genomic_DNA"/>
</dbReference>
<dbReference type="AlphaFoldDB" id="A0A263D7Q1"/>